<evidence type="ECO:0000313" key="9">
    <source>
        <dbReference type="Proteomes" id="UP000799779"/>
    </source>
</evidence>
<evidence type="ECO:0000256" key="6">
    <source>
        <dbReference type="SAM" id="Phobius"/>
    </source>
</evidence>
<keyword evidence="3 6" id="KW-1133">Transmembrane helix</keyword>
<feature type="transmembrane region" description="Helical" evidence="6">
    <location>
        <begin position="251"/>
        <end position="271"/>
    </location>
</feature>
<feature type="transmembrane region" description="Helical" evidence="6">
    <location>
        <begin position="48"/>
        <end position="69"/>
    </location>
</feature>
<evidence type="ECO:0000256" key="3">
    <source>
        <dbReference type="ARBA" id="ARBA00022989"/>
    </source>
</evidence>
<reference evidence="8" key="1">
    <citation type="journal article" date="2020" name="Stud. Mycol.">
        <title>101 Dothideomycetes genomes: a test case for predicting lifestyles and emergence of pathogens.</title>
        <authorList>
            <person name="Haridas S."/>
            <person name="Albert R."/>
            <person name="Binder M."/>
            <person name="Bloem J."/>
            <person name="Labutti K."/>
            <person name="Salamov A."/>
            <person name="Andreopoulos B."/>
            <person name="Baker S."/>
            <person name="Barry K."/>
            <person name="Bills G."/>
            <person name="Bluhm B."/>
            <person name="Cannon C."/>
            <person name="Castanera R."/>
            <person name="Culley D."/>
            <person name="Daum C."/>
            <person name="Ezra D."/>
            <person name="Gonzalez J."/>
            <person name="Henrissat B."/>
            <person name="Kuo A."/>
            <person name="Liang C."/>
            <person name="Lipzen A."/>
            <person name="Lutzoni F."/>
            <person name="Magnuson J."/>
            <person name="Mondo S."/>
            <person name="Nolan M."/>
            <person name="Ohm R."/>
            <person name="Pangilinan J."/>
            <person name="Park H.-J."/>
            <person name="Ramirez L."/>
            <person name="Alfaro M."/>
            <person name="Sun H."/>
            <person name="Tritt A."/>
            <person name="Yoshinaga Y."/>
            <person name="Zwiers L.-H."/>
            <person name="Turgeon B."/>
            <person name="Goodwin S."/>
            <person name="Spatafora J."/>
            <person name="Crous P."/>
            <person name="Grigoriev I."/>
        </authorList>
    </citation>
    <scope>NUCLEOTIDE SEQUENCE</scope>
    <source>
        <strain evidence="8">CBS 123094</strain>
    </source>
</reference>
<feature type="transmembrane region" description="Helical" evidence="6">
    <location>
        <begin position="180"/>
        <end position="199"/>
    </location>
</feature>
<evidence type="ECO:0000256" key="1">
    <source>
        <dbReference type="ARBA" id="ARBA00004141"/>
    </source>
</evidence>
<name>A0A6A5X454_9PLEO</name>
<gene>
    <name evidence="8" type="ORF">P154DRAFT_452904</name>
</gene>
<dbReference type="AlphaFoldDB" id="A0A6A5X454"/>
<dbReference type="InterPro" id="IPR049326">
    <property type="entry name" value="Rhodopsin_dom_fungi"/>
</dbReference>
<dbReference type="PANTHER" id="PTHR33048">
    <property type="entry name" value="PTH11-LIKE INTEGRAL MEMBRANE PROTEIN (AFU_ORTHOLOGUE AFUA_5G11245)"/>
    <property type="match status" value="1"/>
</dbReference>
<dbReference type="GO" id="GO:0016020">
    <property type="term" value="C:membrane"/>
    <property type="evidence" value="ECO:0007669"/>
    <property type="project" value="UniProtKB-SubCell"/>
</dbReference>
<feature type="transmembrane region" description="Helical" evidence="6">
    <location>
        <begin position="96"/>
        <end position="119"/>
    </location>
</feature>
<comment type="similarity">
    <text evidence="5">Belongs to the SAT4 family.</text>
</comment>
<protein>
    <recommendedName>
        <fullName evidence="7">Rhodopsin domain-containing protein</fullName>
    </recommendedName>
</protein>
<dbReference type="Pfam" id="PF20684">
    <property type="entry name" value="Fung_rhodopsin"/>
    <property type="match status" value="1"/>
</dbReference>
<keyword evidence="4 6" id="KW-0472">Membrane</keyword>
<accession>A0A6A5X454</accession>
<organism evidence="8 9">
    <name type="scientific">Amniculicola lignicola CBS 123094</name>
    <dbReference type="NCBI Taxonomy" id="1392246"/>
    <lineage>
        <taxon>Eukaryota</taxon>
        <taxon>Fungi</taxon>
        <taxon>Dikarya</taxon>
        <taxon>Ascomycota</taxon>
        <taxon>Pezizomycotina</taxon>
        <taxon>Dothideomycetes</taxon>
        <taxon>Pleosporomycetidae</taxon>
        <taxon>Pleosporales</taxon>
        <taxon>Amniculicolaceae</taxon>
        <taxon>Amniculicola</taxon>
    </lineage>
</organism>
<keyword evidence="9" id="KW-1185">Reference proteome</keyword>
<feature type="transmembrane region" description="Helical" evidence="6">
    <location>
        <begin position="12"/>
        <end position="36"/>
    </location>
</feature>
<evidence type="ECO:0000256" key="4">
    <source>
        <dbReference type="ARBA" id="ARBA00023136"/>
    </source>
</evidence>
<dbReference type="EMBL" id="ML977556">
    <property type="protein sequence ID" value="KAF2007735.1"/>
    <property type="molecule type" value="Genomic_DNA"/>
</dbReference>
<dbReference type="PANTHER" id="PTHR33048:SF47">
    <property type="entry name" value="INTEGRAL MEMBRANE PROTEIN-RELATED"/>
    <property type="match status" value="1"/>
</dbReference>
<keyword evidence="2 6" id="KW-0812">Transmembrane</keyword>
<feature type="domain" description="Rhodopsin" evidence="7">
    <location>
        <begin position="32"/>
        <end position="273"/>
    </location>
</feature>
<proteinExistence type="inferred from homology"/>
<feature type="transmembrane region" description="Helical" evidence="6">
    <location>
        <begin position="211"/>
        <end position="231"/>
    </location>
</feature>
<evidence type="ECO:0000256" key="5">
    <source>
        <dbReference type="ARBA" id="ARBA00038359"/>
    </source>
</evidence>
<dbReference type="OrthoDB" id="3529975at2759"/>
<evidence type="ECO:0000256" key="2">
    <source>
        <dbReference type="ARBA" id="ARBA00022692"/>
    </source>
</evidence>
<feature type="transmembrane region" description="Helical" evidence="6">
    <location>
        <begin position="131"/>
        <end position="151"/>
    </location>
</feature>
<evidence type="ECO:0000259" key="7">
    <source>
        <dbReference type="Pfam" id="PF20684"/>
    </source>
</evidence>
<evidence type="ECO:0000313" key="8">
    <source>
        <dbReference type="EMBL" id="KAF2007735.1"/>
    </source>
</evidence>
<sequence length="290" mass="32145">MSSPSYLADNIGASILATASVFILLSTVFVGLRYYARHLTQTPFALEDVIIPLAWLAEIGLCITGIVMVEKAGTGRHTEYVAMSDAAKIPEHYKGILILEILHLPAVGFPKLCMALLYLKIFTNKWARAGTWGVIFLIVGTWLSYTIATMFQCMPFSFNWDKTVPNGKCFDIYIFSQSSSVPNIITDIIVLILPIQTVIELKISTGRKIGLLLIFFTGSVGIVASIIRVVVFSSTDPIVDVTWTHVELVNWTIIEPGMYLLAACAMSYKPLFRMVAKALRLNSLMTHTRT</sequence>
<comment type="subcellular location">
    <subcellularLocation>
        <location evidence="1">Membrane</location>
        <topology evidence="1">Multi-pass membrane protein</topology>
    </subcellularLocation>
</comment>
<dbReference type="InterPro" id="IPR052337">
    <property type="entry name" value="SAT4-like"/>
</dbReference>
<dbReference type="Proteomes" id="UP000799779">
    <property type="component" value="Unassembled WGS sequence"/>
</dbReference>
<feature type="non-terminal residue" evidence="8">
    <location>
        <position position="290"/>
    </location>
</feature>